<name>A0ABU4YXV5_9HYPH</name>
<organism evidence="1 2">
    <name type="scientific">Mesorhizobium captivum</name>
    <dbReference type="NCBI Taxonomy" id="3072319"/>
    <lineage>
        <taxon>Bacteria</taxon>
        <taxon>Pseudomonadati</taxon>
        <taxon>Pseudomonadota</taxon>
        <taxon>Alphaproteobacteria</taxon>
        <taxon>Hyphomicrobiales</taxon>
        <taxon>Phyllobacteriaceae</taxon>
        <taxon>Mesorhizobium</taxon>
    </lineage>
</organism>
<evidence type="ECO:0000313" key="2">
    <source>
        <dbReference type="Proteomes" id="UP001271249"/>
    </source>
</evidence>
<sequence length="88" mass="9816">MPLEFPNPSRSFDEVRKAVRFVGHDGMFEVPFFIEADALASIDRRPETAEAACLAAFDAARHSIHTSARKLYAGGRRTIYTITAADMR</sequence>
<dbReference type="InterPro" id="IPR009962">
    <property type="entry name" value="DUF1488"/>
</dbReference>
<keyword evidence="2" id="KW-1185">Reference proteome</keyword>
<dbReference type="InterPro" id="IPR036692">
    <property type="entry name" value="Shew3726-like_sf"/>
</dbReference>
<dbReference type="Proteomes" id="UP001271249">
    <property type="component" value="Unassembled WGS sequence"/>
</dbReference>
<dbReference type="RefSeq" id="WP_320220313.1">
    <property type="nucleotide sequence ID" value="NZ_JAVIJB010000005.1"/>
</dbReference>
<proteinExistence type="predicted"/>
<reference evidence="1 2" key="1">
    <citation type="submission" date="2023-08" db="EMBL/GenBank/DDBJ databases">
        <title>Implementing the SeqCode for naming new Mesorhizobium species isolated from Vachellia karroo root nodules.</title>
        <authorList>
            <person name="Van Lill M."/>
        </authorList>
    </citation>
    <scope>NUCLEOTIDE SEQUENCE [LARGE SCALE GENOMIC DNA]</scope>
    <source>
        <strain evidence="1 2">VK22B</strain>
    </source>
</reference>
<dbReference type="EMBL" id="JAVIJC010000007">
    <property type="protein sequence ID" value="MDX8491787.1"/>
    <property type="molecule type" value="Genomic_DNA"/>
</dbReference>
<comment type="caution">
    <text evidence="1">The sequence shown here is derived from an EMBL/GenBank/DDBJ whole genome shotgun (WGS) entry which is preliminary data.</text>
</comment>
<dbReference type="SUPFAM" id="SSF160272">
    <property type="entry name" value="Shew3726-like"/>
    <property type="match status" value="1"/>
</dbReference>
<protein>
    <submittedName>
        <fullName evidence="1">DUF1488 family protein</fullName>
    </submittedName>
</protein>
<accession>A0ABU4YXV5</accession>
<gene>
    <name evidence="1" type="ORF">RFN29_09365</name>
</gene>
<evidence type="ECO:0000313" key="1">
    <source>
        <dbReference type="EMBL" id="MDX8491787.1"/>
    </source>
</evidence>
<dbReference type="Pfam" id="PF07369">
    <property type="entry name" value="DUF1488"/>
    <property type="match status" value="1"/>
</dbReference>